<dbReference type="Proteomes" id="UP000321168">
    <property type="component" value="Unassembled WGS sequence"/>
</dbReference>
<dbReference type="InterPro" id="IPR006143">
    <property type="entry name" value="RND_pump_MFP"/>
</dbReference>
<dbReference type="InterPro" id="IPR058792">
    <property type="entry name" value="Beta-barrel_RND_2"/>
</dbReference>
<dbReference type="Pfam" id="PF25954">
    <property type="entry name" value="Beta-barrel_RND_2"/>
    <property type="match status" value="1"/>
</dbReference>
<dbReference type="SUPFAM" id="SSF111369">
    <property type="entry name" value="HlyD-like secretion proteins"/>
    <property type="match status" value="1"/>
</dbReference>
<dbReference type="NCBIfam" id="TIGR01730">
    <property type="entry name" value="RND_mfp"/>
    <property type="match status" value="1"/>
</dbReference>
<reference evidence="8 9" key="1">
    <citation type="submission" date="2019-08" db="EMBL/GenBank/DDBJ databases">
        <title>Genome of Luteibaculum oceani JCM 18817.</title>
        <authorList>
            <person name="Bowman J.P."/>
        </authorList>
    </citation>
    <scope>NUCLEOTIDE SEQUENCE [LARGE SCALE GENOMIC DNA]</scope>
    <source>
        <strain evidence="8 9">JCM 18817</strain>
    </source>
</reference>
<protein>
    <submittedName>
        <fullName evidence="8">Efflux RND transporter periplasmic adaptor subunit</fullName>
    </submittedName>
</protein>
<dbReference type="RefSeq" id="WP_147012328.1">
    <property type="nucleotide sequence ID" value="NZ_VORB01000001.1"/>
</dbReference>
<keyword evidence="9" id="KW-1185">Reference proteome</keyword>
<dbReference type="Gene3D" id="1.10.287.470">
    <property type="entry name" value="Helix hairpin bin"/>
    <property type="match status" value="1"/>
</dbReference>
<dbReference type="Gene3D" id="2.40.420.20">
    <property type="match status" value="1"/>
</dbReference>
<comment type="similarity">
    <text evidence="2">Belongs to the membrane fusion protein (MFP) (TC 8.A.1) family.</text>
</comment>
<keyword evidence="3" id="KW-0813">Transport</keyword>
<dbReference type="Pfam" id="PF25967">
    <property type="entry name" value="RND-MFP_C"/>
    <property type="match status" value="1"/>
</dbReference>
<dbReference type="PANTHER" id="PTHR30469:SF15">
    <property type="entry name" value="HLYD FAMILY OF SECRETION PROTEINS"/>
    <property type="match status" value="1"/>
</dbReference>
<feature type="coiled-coil region" evidence="4">
    <location>
        <begin position="28"/>
        <end position="55"/>
    </location>
</feature>
<evidence type="ECO:0000256" key="1">
    <source>
        <dbReference type="ARBA" id="ARBA00004196"/>
    </source>
</evidence>
<evidence type="ECO:0000256" key="2">
    <source>
        <dbReference type="ARBA" id="ARBA00009477"/>
    </source>
</evidence>
<proteinExistence type="inferred from homology"/>
<dbReference type="GO" id="GO:0015562">
    <property type="term" value="F:efflux transmembrane transporter activity"/>
    <property type="evidence" value="ECO:0007669"/>
    <property type="project" value="TreeGrafter"/>
</dbReference>
<dbReference type="OrthoDB" id="9806939at2"/>
<dbReference type="PROSITE" id="PS51257">
    <property type="entry name" value="PROKAR_LIPOPROTEIN"/>
    <property type="match status" value="1"/>
</dbReference>
<feature type="domain" description="Multidrug resistance protein MdtA-like C-terminal permuted SH3" evidence="7">
    <location>
        <begin position="304"/>
        <end position="367"/>
    </location>
</feature>
<keyword evidence="4" id="KW-0175">Coiled coil</keyword>
<evidence type="ECO:0000313" key="9">
    <source>
        <dbReference type="Proteomes" id="UP000321168"/>
    </source>
</evidence>
<evidence type="ECO:0000256" key="4">
    <source>
        <dbReference type="SAM" id="Coils"/>
    </source>
</evidence>
<organism evidence="8 9">
    <name type="scientific">Luteibaculum oceani</name>
    <dbReference type="NCBI Taxonomy" id="1294296"/>
    <lineage>
        <taxon>Bacteria</taxon>
        <taxon>Pseudomonadati</taxon>
        <taxon>Bacteroidota</taxon>
        <taxon>Flavobacteriia</taxon>
        <taxon>Flavobacteriales</taxon>
        <taxon>Luteibaculaceae</taxon>
        <taxon>Luteibaculum</taxon>
    </lineage>
</organism>
<name>A0A5C6VI65_9FLAO</name>
<comment type="caution">
    <text evidence="8">The sequence shown here is derived from an EMBL/GenBank/DDBJ whole genome shotgun (WGS) entry which is preliminary data.</text>
</comment>
<dbReference type="InterPro" id="IPR058627">
    <property type="entry name" value="MdtA-like_C"/>
</dbReference>
<sequence length="380" mass="42162">MKAKYILPLIAGIFLACQPQESAETKGVEELKKQKSDLQAEFKILGEKIQEIDNQIKAITGESNQRVFKVKTVKANPRPFNHYFQVQGQVEAERNILLTAEVNGVVKSIHVSEGQKVAAGQKILSLDTDILDKQIEEAMAGYDLASFVYERQKRLWDQNIGSELEFKQAKNNKVTLEARLSSLNAQKEKSIIRAPFSGVIDEVLPKTGELVNVGRPIARLVNLDRLKLEADVSEKYVGQIENGTEVLIKFPAIGTEVSSELSQVGNYIDPNNRTIKVAAKLPKANNLIPNLVAELNVRDYSNDNAIVIPTKAIQQDLNNENFVYVLKNEGDLQTVERVFIKTGYSYQGETEVISGLAGNEQVVVQGARNITEGSVVKVEK</sequence>
<evidence type="ECO:0000256" key="3">
    <source>
        <dbReference type="ARBA" id="ARBA00022448"/>
    </source>
</evidence>
<dbReference type="EMBL" id="VORB01000001">
    <property type="protein sequence ID" value="TXC85162.1"/>
    <property type="molecule type" value="Genomic_DNA"/>
</dbReference>
<feature type="domain" description="Multidrug resistance protein MdtA-like barrel-sandwich hybrid" evidence="5">
    <location>
        <begin position="98"/>
        <end position="218"/>
    </location>
</feature>
<gene>
    <name evidence="8" type="ORF">FRX97_00645</name>
</gene>
<accession>A0A5C6VI65</accession>
<dbReference type="InterPro" id="IPR058625">
    <property type="entry name" value="MdtA-like_BSH"/>
</dbReference>
<evidence type="ECO:0000259" key="6">
    <source>
        <dbReference type="Pfam" id="PF25954"/>
    </source>
</evidence>
<dbReference type="Gene3D" id="2.40.50.100">
    <property type="match status" value="1"/>
</dbReference>
<dbReference type="PANTHER" id="PTHR30469">
    <property type="entry name" value="MULTIDRUG RESISTANCE PROTEIN MDTA"/>
    <property type="match status" value="1"/>
</dbReference>
<evidence type="ECO:0000259" key="5">
    <source>
        <dbReference type="Pfam" id="PF25917"/>
    </source>
</evidence>
<comment type="subcellular location">
    <subcellularLocation>
        <location evidence="1">Cell envelope</location>
    </subcellularLocation>
</comment>
<evidence type="ECO:0000259" key="7">
    <source>
        <dbReference type="Pfam" id="PF25967"/>
    </source>
</evidence>
<evidence type="ECO:0000313" key="8">
    <source>
        <dbReference type="EMBL" id="TXC85162.1"/>
    </source>
</evidence>
<dbReference type="GO" id="GO:1990281">
    <property type="term" value="C:efflux pump complex"/>
    <property type="evidence" value="ECO:0007669"/>
    <property type="project" value="TreeGrafter"/>
</dbReference>
<dbReference type="Gene3D" id="2.40.30.170">
    <property type="match status" value="1"/>
</dbReference>
<feature type="domain" description="CusB-like beta-barrel" evidence="6">
    <location>
        <begin position="228"/>
        <end position="298"/>
    </location>
</feature>
<dbReference type="Pfam" id="PF25917">
    <property type="entry name" value="BSH_RND"/>
    <property type="match status" value="1"/>
</dbReference>
<dbReference type="AlphaFoldDB" id="A0A5C6VI65"/>